<dbReference type="AlphaFoldDB" id="A0A1M4YL51"/>
<dbReference type="InterPro" id="IPR016181">
    <property type="entry name" value="Acyl_CoA_acyltransferase"/>
</dbReference>
<proteinExistence type="predicted"/>
<dbReference type="Proteomes" id="UP000184128">
    <property type="component" value="Unassembled WGS sequence"/>
</dbReference>
<gene>
    <name evidence="2" type="ORF">SAMN02745249_01719</name>
</gene>
<dbReference type="EMBL" id="FQUF01000029">
    <property type="protein sequence ID" value="SHF06136.1"/>
    <property type="molecule type" value="Genomic_DNA"/>
</dbReference>
<keyword evidence="2" id="KW-0012">Acyltransferase</keyword>
<protein>
    <submittedName>
        <fullName evidence="2">L-amino acid N-acyltransferase YncA</fullName>
    </submittedName>
</protein>
<evidence type="ECO:0000313" key="3">
    <source>
        <dbReference type="Proteomes" id="UP000184128"/>
    </source>
</evidence>
<dbReference type="InterPro" id="IPR000182">
    <property type="entry name" value="GNAT_dom"/>
</dbReference>
<name>A0A1M4YL51_9LACT</name>
<keyword evidence="2" id="KW-0808">Transferase</keyword>
<evidence type="ECO:0000313" key="2">
    <source>
        <dbReference type="EMBL" id="SHF06136.1"/>
    </source>
</evidence>
<organism evidence="2 3">
    <name type="scientific">Atopostipes suicloacalis DSM 15692</name>
    <dbReference type="NCBI Taxonomy" id="1121025"/>
    <lineage>
        <taxon>Bacteria</taxon>
        <taxon>Bacillati</taxon>
        <taxon>Bacillota</taxon>
        <taxon>Bacilli</taxon>
        <taxon>Lactobacillales</taxon>
        <taxon>Carnobacteriaceae</taxon>
        <taxon>Atopostipes</taxon>
    </lineage>
</organism>
<dbReference type="SUPFAM" id="SSF55729">
    <property type="entry name" value="Acyl-CoA N-acyltransferases (Nat)"/>
    <property type="match status" value="1"/>
</dbReference>
<dbReference type="PROSITE" id="PS51186">
    <property type="entry name" value="GNAT"/>
    <property type="match status" value="1"/>
</dbReference>
<dbReference type="STRING" id="1121025.SAMN02745249_01719"/>
<feature type="domain" description="N-acetyltransferase" evidence="1">
    <location>
        <begin position="1"/>
        <end position="164"/>
    </location>
</feature>
<keyword evidence="3" id="KW-1185">Reference proteome</keyword>
<dbReference type="Gene3D" id="3.40.630.30">
    <property type="match status" value="1"/>
</dbReference>
<dbReference type="OrthoDB" id="9796381at2"/>
<sequence length="165" mass="19190">MDIRLAQKEDIPKMREIFDYGRQVQQESGNLDQWEVGYPSEELILADISKKAAHVCEDEKGRMLGVLSVFTTPDPTYQEIEGTWLNEEPYATIHRIATNGKRKGTGQQMIKWVQNQYENVRIDTHEKNEQMKHVVKKLGFEYCGIIYLENGDPRNAYQYSKDSSK</sequence>
<dbReference type="RefSeq" id="WP_073298442.1">
    <property type="nucleotide sequence ID" value="NZ_FQUF01000029.1"/>
</dbReference>
<evidence type="ECO:0000259" key="1">
    <source>
        <dbReference type="PROSITE" id="PS51186"/>
    </source>
</evidence>
<dbReference type="GO" id="GO:0016747">
    <property type="term" value="F:acyltransferase activity, transferring groups other than amino-acyl groups"/>
    <property type="evidence" value="ECO:0007669"/>
    <property type="project" value="InterPro"/>
</dbReference>
<reference evidence="2 3" key="1">
    <citation type="submission" date="2016-11" db="EMBL/GenBank/DDBJ databases">
        <authorList>
            <person name="Jaros S."/>
            <person name="Januszkiewicz K."/>
            <person name="Wedrychowicz H."/>
        </authorList>
    </citation>
    <scope>NUCLEOTIDE SEQUENCE [LARGE SCALE GENOMIC DNA]</scope>
    <source>
        <strain evidence="2 3">DSM 15692</strain>
    </source>
</reference>
<accession>A0A1M4YL51</accession>